<dbReference type="AlphaFoldDB" id="A0A833QRV8"/>
<evidence type="ECO:0000313" key="2">
    <source>
        <dbReference type="Proteomes" id="UP000623129"/>
    </source>
</evidence>
<gene>
    <name evidence="1" type="ORF">FCM35_KLT06665</name>
</gene>
<dbReference type="Proteomes" id="UP000623129">
    <property type="component" value="Unassembled WGS sequence"/>
</dbReference>
<protein>
    <submittedName>
        <fullName evidence="1">5'-nucleotidase domain-containing protein</fullName>
    </submittedName>
</protein>
<organism evidence="1 2">
    <name type="scientific">Carex littledalei</name>
    <dbReference type="NCBI Taxonomy" id="544730"/>
    <lineage>
        <taxon>Eukaryota</taxon>
        <taxon>Viridiplantae</taxon>
        <taxon>Streptophyta</taxon>
        <taxon>Embryophyta</taxon>
        <taxon>Tracheophyta</taxon>
        <taxon>Spermatophyta</taxon>
        <taxon>Magnoliopsida</taxon>
        <taxon>Liliopsida</taxon>
        <taxon>Poales</taxon>
        <taxon>Cyperaceae</taxon>
        <taxon>Cyperoideae</taxon>
        <taxon>Cariceae</taxon>
        <taxon>Carex</taxon>
        <taxon>Carex subgen. Euthyceras</taxon>
    </lineage>
</organism>
<reference evidence="1" key="1">
    <citation type="submission" date="2020-01" db="EMBL/GenBank/DDBJ databases">
        <title>Genome sequence of Kobresia littledalei, the first chromosome-level genome in the family Cyperaceae.</title>
        <authorList>
            <person name="Qu G."/>
        </authorList>
    </citation>
    <scope>NUCLEOTIDE SEQUENCE</scope>
    <source>
        <strain evidence="1">C.B.Clarke</strain>
        <tissue evidence="1">Leaf</tissue>
    </source>
</reference>
<evidence type="ECO:0000313" key="1">
    <source>
        <dbReference type="EMBL" id="KAF3328059.1"/>
    </source>
</evidence>
<sequence length="122" mass="14201">MGCKLFVLCLGKEREVEPTKKSHSWYNQNIKLARLDDETVTDITGDLGSFQLCYDIEKDTLAFRAVDKLLQNQVYYHGSLKSFLQITKWKGPEVGRHVFDWFLEVYLKAHAELNCFTKPLIN</sequence>
<keyword evidence="2" id="KW-1185">Reference proteome</keyword>
<accession>A0A833QRV8</accession>
<name>A0A833QRV8_9POAL</name>
<comment type="caution">
    <text evidence="1">The sequence shown here is derived from an EMBL/GenBank/DDBJ whole genome shotgun (WGS) entry which is preliminary data.</text>
</comment>
<dbReference type="EMBL" id="SWLB01000016">
    <property type="protein sequence ID" value="KAF3328059.1"/>
    <property type="molecule type" value="Genomic_DNA"/>
</dbReference>
<proteinExistence type="predicted"/>